<sequence length="401" mass="42083">MNVLRSNPIAIIVIAQLFGTSLWFSPNSAAESLMLQWGLSTAQLGQLTSATQFGFIAGTLLLATTGLADRFAASRICALSCLTGACFNALFALTATGFDQGLVWRFLVGVTIAGIYPLGMKMIISWSTQNTGNTLGMLVAMLTLGSALPHGVRAAGIGWAWESVVLTSTALALMAAVMVYLLGDGPNLPKAQRQAASAGLARWGAALKVFLDPKFRASASGYFGHMWELYAFWTLLPFLVADVVLSATSTPSSAMTSALTFVVMGVMGAIGAVTAGRLSRHLGSPRVAAVALLSSGLMCLTYPFIPDSLWVIKALVLIIWGLTVVSDSAQFSATSAKLCPPNLVGGALAIQNSIGFFISTVSIMLVMALYESAGSAVVWYLLPGPVLGLLLFKRLLTAKDL</sequence>
<feature type="transmembrane region" description="Helical" evidence="4">
    <location>
        <begin position="311"/>
        <end position="331"/>
    </location>
</feature>
<reference evidence="6 7" key="1">
    <citation type="submission" date="2020-11" db="EMBL/GenBank/DDBJ databases">
        <title>Algicoccus daihaiensis sp.nov., isolated from Daihai Lake in Inner Mongolia.</title>
        <authorList>
            <person name="Kai J."/>
        </authorList>
    </citation>
    <scope>NUCLEOTIDE SEQUENCE [LARGE SCALE GENOMIC DNA]</scope>
    <source>
        <strain evidence="7">f23</strain>
    </source>
</reference>
<feature type="transmembrane region" description="Helical" evidence="4">
    <location>
        <begin position="343"/>
        <end position="370"/>
    </location>
</feature>
<dbReference type="PANTHER" id="PTHR23521">
    <property type="entry name" value="TRANSPORTER MFS SUPERFAMILY"/>
    <property type="match status" value="1"/>
</dbReference>
<keyword evidence="2 4" id="KW-1133">Transmembrane helix</keyword>
<feature type="transmembrane region" description="Helical" evidence="4">
    <location>
        <begin position="164"/>
        <end position="183"/>
    </location>
</feature>
<feature type="transmembrane region" description="Helical" evidence="4">
    <location>
        <begin position="44"/>
        <end position="64"/>
    </location>
</feature>
<dbReference type="EMBL" id="CP063982">
    <property type="protein sequence ID" value="UOD50055.1"/>
    <property type="molecule type" value="Genomic_DNA"/>
</dbReference>
<feature type="transmembrane region" description="Helical" evidence="4">
    <location>
        <begin position="7"/>
        <end position="24"/>
    </location>
</feature>
<dbReference type="Proteomes" id="UP000831607">
    <property type="component" value="Chromosome"/>
</dbReference>
<keyword evidence="3 4" id="KW-0472">Membrane</keyword>
<keyword evidence="7" id="KW-1185">Reference proteome</keyword>
<dbReference type="PROSITE" id="PS50850">
    <property type="entry name" value="MFS"/>
    <property type="match status" value="1"/>
</dbReference>
<dbReference type="InterPro" id="IPR036259">
    <property type="entry name" value="MFS_trans_sf"/>
</dbReference>
<feature type="transmembrane region" description="Helical" evidence="4">
    <location>
        <begin position="287"/>
        <end position="305"/>
    </location>
</feature>
<dbReference type="SUPFAM" id="SSF103473">
    <property type="entry name" value="MFS general substrate transporter"/>
    <property type="match status" value="1"/>
</dbReference>
<organism evidence="6 7">
    <name type="scientific">Orrella daihaiensis</name>
    <dbReference type="NCBI Taxonomy" id="2782176"/>
    <lineage>
        <taxon>Bacteria</taxon>
        <taxon>Pseudomonadati</taxon>
        <taxon>Pseudomonadota</taxon>
        <taxon>Betaproteobacteria</taxon>
        <taxon>Burkholderiales</taxon>
        <taxon>Alcaligenaceae</taxon>
        <taxon>Orrella</taxon>
    </lineage>
</organism>
<gene>
    <name evidence="6" type="ORF">DHf2319_11535</name>
</gene>
<feature type="transmembrane region" description="Helical" evidence="4">
    <location>
        <begin position="132"/>
        <end position="152"/>
    </location>
</feature>
<feature type="transmembrane region" description="Helical" evidence="4">
    <location>
        <begin position="254"/>
        <end position="275"/>
    </location>
</feature>
<accession>A0ABY4AID7</accession>
<dbReference type="InterPro" id="IPR020846">
    <property type="entry name" value="MFS_dom"/>
</dbReference>
<dbReference type="RefSeq" id="WP_243478452.1">
    <property type="nucleotide sequence ID" value="NZ_CP063982.1"/>
</dbReference>
<evidence type="ECO:0000256" key="2">
    <source>
        <dbReference type="ARBA" id="ARBA00022989"/>
    </source>
</evidence>
<proteinExistence type="predicted"/>
<protein>
    <submittedName>
        <fullName evidence="6">MFS transporter</fullName>
    </submittedName>
</protein>
<dbReference type="Pfam" id="PF07690">
    <property type="entry name" value="MFS_1"/>
    <property type="match status" value="1"/>
</dbReference>
<feature type="transmembrane region" description="Helical" evidence="4">
    <location>
        <begin position="76"/>
        <end position="96"/>
    </location>
</feature>
<dbReference type="Gene3D" id="1.20.1250.20">
    <property type="entry name" value="MFS general substrate transporter like domains"/>
    <property type="match status" value="1"/>
</dbReference>
<evidence type="ECO:0000256" key="1">
    <source>
        <dbReference type="ARBA" id="ARBA00022692"/>
    </source>
</evidence>
<evidence type="ECO:0000256" key="4">
    <source>
        <dbReference type="SAM" id="Phobius"/>
    </source>
</evidence>
<feature type="domain" description="Major facilitator superfamily (MFS) profile" evidence="5">
    <location>
        <begin position="1"/>
        <end position="401"/>
    </location>
</feature>
<feature type="transmembrane region" description="Helical" evidence="4">
    <location>
        <begin position="229"/>
        <end position="248"/>
    </location>
</feature>
<evidence type="ECO:0000259" key="5">
    <source>
        <dbReference type="PROSITE" id="PS50850"/>
    </source>
</evidence>
<evidence type="ECO:0000256" key="3">
    <source>
        <dbReference type="ARBA" id="ARBA00023136"/>
    </source>
</evidence>
<dbReference type="InterPro" id="IPR011701">
    <property type="entry name" value="MFS"/>
</dbReference>
<feature type="transmembrane region" description="Helical" evidence="4">
    <location>
        <begin position="376"/>
        <end position="396"/>
    </location>
</feature>
<keyword evidence="1 4" id="KW-0812">Transmembrane</keyword>
<feature type="transmembrane region" description="Helical" evidence="4">
    <location>
        <begin position="102"/>
        <end position="120"/>
    </location>
</feature>
<name>A0ABY4AID7_9BURK</name>
<evidence type="ECO:0000313" key="6">
    <source>
        <dbReference type="EMBL" id="UOD50055.1"/>
    </source>
</evidence>
<dbReference type="PANTHER" id="PTHR23521:SF3">
    <property type="entry name" value="MFS TRANSPORTER"/>
    <property type="match status" value="1"/>
</dbReference>
<evidence type="ECO:0000313" key="7">
    <source>
        <dbReference type="Proteomes" id="UP000831607"/>
    </source>
</evidence>